<feature type="transmembrane region" description="Helical" evidence="1">
    <location>
        <begin position="59"/>
        <end position="80"/>
    </location>
</feature>
<feature type="transmembrane region" description="Helical" evidence="1">
    <location>
        <begin position="414"/>
        <end position="434"/>
    </location>
</feature>
<feature type="transmembrane region" description="Helical" evidence="1">
    <location>
        <begin position="92"/>
        <end position="116"/>
    </location>
</feature>
<feature type="transmembrane region" description="Helical" evidence="1">
    <location>
        <begin position="136"/>
        <end position="153"/>
    </location>
</feature>
<keyword evidence="1" id="KW-1133">Transmembrane helix</keyword>
<feature type="transmembrane region" description="Helical" evidence="1">
    <location>
        <begin position="369"/>
        <end position="394"/>
    </location>
</feature>
<dbReference type="AlphaFoldDB" id="A9KGD7"/>
<dbReference type="KEGG" id="cbd:CBUD_1432"/>
<evidence type="ECO:0000313" key="3">
    <source>
        <dbReference type="Proteomes" id="UP000008555"/>
    </source>
</evidence>
<sequence length="494" mass="55137">MEGNPYQLLMPYSQRQYHYGATNEGAQIDLSPKEQLLGWVKNNPCLLSNNPEKWNWKIITAYLAGLLTASGSTAVCFQLGKEFGDQYGKIEGIYFAISAFVAVLILAGRATCRTLVNYVEKKSATPLMRPSNNKSYFIFFVLGTLGAGLQNAWNTVENFPGWVGETLAVFALGVPFFVNRSSLVQLVEDFGNVSCVYSLRNRIWPKTEHQQKRQRIINRLKEIRSMLPGLDKEVLRKWIQEIQKITNEEERLKAFFMPLREKAPAQDEAGCLQTFEKTIGYLGLIGGAYALIPSYTAGRKAMEGFLPWMSRSFHFSGGWVKTTGGGVLCKLLGINSYIMNAPLPMVASQEVFRKFFWIITHLRSSLKKALSVGSFGIFGFSAGIAVLFSASVALSTYVASLQSEGDGNLFTNTINITSAIVSFALFFRSFILFLNSALHSQDPHPQMEKGIDYLIENISSFSDEHLDALYEIVKTELGFFDGSRKRLLPCPGIP</sequence>
<proteinExistence type="predicted"/>
<dbReference type="EMBL" id="CP000733">
    <property type="protein sequence ID" value="ABS78078.1"/>
    <property type="molecule type" value="Genomic_DNA"/>
</dbReference>
<gene>
    <name evidence="2" type="ordered locus">CBUD_1432</name>
</gene>
<evidence type="ECO:0000256" key="1">
    <source>
        <dbReference type="SAM" id="Phobius"/>
    </source>
</evidence>
<accession>A9KGD7</accession>
<name>A9KGD7_COXBN</name>
<dbReference type="HOGENOM" id="CLU_551769_0_0_6"/>
<dbReference type="RefSeq" id="WP_011997081.1">
    <property type="nucleotide sequence ID" value="NC_009727.1"/>
</dbReference>
<feature type="transmembrane region" description="Helical" evidence="1">
    <location>
        <begin position="159"/>
        <end position="178"/>
    </location>
</feature>
<evidence type="ECO:0000313" key="2">
    <source>
        <dbReference type="EMBL" id="ABS78078.1"/>
    </source>
</evidence>
<keyword evidence="1" id="KW-0812">Transmembrane</keyword>
<protein>
    <submittedName>
        <fullName evidence="2">Hypothetical membrane spanning protein</fullName>
    </submittedName>
</protein>
<dbReference type="Proteomes" id="UP000008555">
    <property type="component" value="Chromosome"/>
</dbReference>
<reference evidence="2 3" key="1">
    <citation type="journal article" date="2009" name="Infect. Immun.">
        <title>Comparative genomics reveal extensive transposon-mediated genomic plasticity and diversity among potential effector proteins within the genus Coxiella.</title>
        <authorList>
            <person name="Beare P.A."/>
            <person name="Unsworth N."/>
            <person name="Andoh M."/>
            <person name="Voth D.E."/>
            <person name="Omsland A."/>
            <person name="Gilk S.D."/>
            <person name="Williams K.P."/>
            <person name="Sobral B.W."/>
            <person name="Kupko J.J.III."/>
            <person name="Porcella S.F."/>
            <person name="Samuel J.E."/>
            <person name="Heinzen R.A."/>
        </authorList>
    </citation>
    <scope>NUCLEOTIDE SEQUENCE [LARGE SCALE GENOMIC DNA]</scope>
    <source>
        <strain evidence="2 3">Dugway 5J108-111</strain>
    </source>
</reference>
<organism evidence="2 3">
    <name type="scientific">Coxiella burnetii (strain Dugway 5J108-111)</name>
    <dbReference type="NCBI Taxonomy" id="434922"/>
    <lineage>
        <taxon>Bacteria</taxon>
        <taxon>Pseudomonadati</taxon>
        <taxon>Pseudomonadota</taxon>
        <taxon>Gammaproteobacteria</taxon>
        <taxon>Legionellales</taxon>
        <taxon>Coxiellaceae</taxon>
        <taxon>Coxiella</taxon>
    </lineage>
</organism>
<keyword evidence="1" id="KW-0472">Membrane</keyword>